<proteinExistence type="predicted"/>
<name>A0ACB7RLM8_HYAAI</name>
<organism evidence="1 2">
    <name type="scientific">Hyalomma asiaticum</name>
    <name type="common">Tick</name>
    <dbReference type="NCBI Taxonomy" id="266040"/>
    <lineage>
        <taxon>Eukaryota</taxon>
        <taxon>Metazoa</taxon>
        <taxon>Ecdysozoa</taxon>
        <taxon>Arthropoda</taxon>
        <taxon>Chelicerata</taxon>
        <taxon>Arachnida</taxon>
        <taxon>Acari</taxon>
        <taxon>Parasitiformes</taxon>
        <taxon>Ixodida</taxon>
        <taxon>Ixodoidea</taxon>
        <taxon>Ixodidae</taxon>
        <taxon>Hyalomminae</taxon>
        <taxon>Hyalomma</taxon>
    </lineage>
</organism>
<evidence type="ECO:0000313" key="1">
    <source>
        <dbReference type="EMBL" id="KAH6922581.1"/>
    </source>
</evidence>
<comment type="caution">
    <text evidence="1">The sequence shown here is derived from an EMBL/GenBank/DDBJ whole genome shotgun (WGS) entry which is preliminary data.</text>
</comment>
<dbReference type="EMBL" id="CM023489">
    <property type="protein sequence ID" value="KAH6922581.1"/>
    <property type="molecule type" value="Genomic_DNA"/>
</dbReference>
<gene>
    <name evidence="1" type="ORF">HPB50_016733</name>
</gene>
<reference evidence="1" key="1">
    <citation type="submission" date="2020-05" db="EMBL/GenBank/DDBJ databases">
        <title>Large-scale comparative analyses of tick genomes elucidate their genetic diversity and vector capacities.</title>
        <authorList>
            <person name="Jia N."/>
            <person name="Wang J."/>
            <person name="Shi W."/>
            <person name="Du L."/>
            <person name="Sun Y."/>
            <person name="Zhan W."/>
            <person name="Jiang J."/>
            <person name="Wang Q."/>
            <person name="Zhang B."/>
            <person name="Ji P."/>
            <person name="Sakyi L.B."/>
            <person name="Cui X."/>
            <person name="Yuan T."/>
            <person name="Jiang B."/>
            <person name="Yang W."/>
            <person name="Lam T.T.-Y."/>
            <person name="Chang Q."/>
            <person name="Ding S."/>
            <person name="Wang X."/>
            <person name="Zhu J."/>
            <person name="Ruan X."/>
            <person name="Zhao L."/>
            <person name="Wei J."/>
            <person name="Que T."/>
            <person name="Du C."/>
            <person name="Cheng J."/>
            <person name="Dai P."/>
            <person name="Han X."/>
            <person name="Huang E."/>
            <person name="Gao Y."/>
            <person name="Liu J."/>
            <person name="Shao H."/>
            <person name="Ye R."/>
            <person name="Li L."/>
            <person name="Wei W."/>
            <person name="Wang X."/>
            <person name="Wang C."/>
            <person name="Yang T."/>
            <person name="Huo Q."/>
            <person name="Li W."/>
            <person name="Guo W."/>
            <person name="Chen H."/>
            <person name="Zhou L."/>
            <person name="Ni X."/>
            <person name="Tian J."/>
            <person name="Zhou Y."/>
            <person name="Sheng Y."/>
            <person name="Liu T."/>
            <person name="Pan Y."/>
            <person name="Xia L."/>
            <person name="Li J."/>
            <person name="Zhao F."/>
            <person name="Cao W."/>
        </authorList>
    </citation>
    <scope>NUCLEOTIDE SEQUENCE</scope>
    <source>
        <strain evidence="1">Hyas-2018</strain>
    </source>
</reference>
<evidence type="ECO:0000313" key="2">
    <source>
        <dbReference type="Proteomes" id="UP000821845"/>
    </source>
</evidence>
<dbReference type="Proteomes" id="UP000821845">
    <property type="component" value="Chromosome 9"/>
</dbReference>
<sequence>MAPVASWTPSKALVFDIVVPTGTSPEAVLDTMASIVGLSEVYCVKHHEAQNFQVTVKSMGAMALIVDAGYLVTGGERVQAVPVGPQVTDIACLFLPSFVSNEALNQALSPCWKVLTLTSGLMSARRVVLTGTRFIRMEMNAAIPVPTYLRIPGHRSTFYYRGLQRAADVAAAAGVVPAAAPRRRKFCAFTEFPGRYRRHFACCDSCHFDATSRSHEDDGTESTYIGS</sequence>
<keyword evidence="2" id="KW-1185">Reference proteome</keyword>
<accession>A0ACB7RLM8</accession>
<protein>
    <submittedName>
        <fullName evidence="1">Uncharacterized protein</fullName>
    </submittedName>
</protein>